<keyword evidence="5" id="KW-0119">Carbohydrate metabolism</keyword>
<evidence type="ECO:0000313" key="6">
    <source>
        <dbReference type="EMBL" id="PXA66325.1"/>
    </source>
</evidence>
<gene>
    <name evidence="6" type="ORF">CVS29_06440</name>
</gene>
<dbReference type="SUPFAM" id="SSF51569">
    <property type="entry name" value="Aldolase"/>
    <property type="match status" value="1"/>
</dbReference>
<keyword evidence="7" id="KW-1185">Reference proteome</keyword>
<dbReference type="InterPro" id="IPR013785">
    <property type="entry name" value="Aldolase_TIM"/>
</dbReference>
<dbReference type="InterPro" id="IPR000887">
    <property type="entry name" value="Aldlse_KDPG_KHG"/>
</dbReference>
<comment type="pathway">
    <text evidence="1">Carbohydrate acid metabolism.</text>
</comment>
<accession>A0A2V3DSU9</accession>
<dbReference type="OrthoDB" id="9805177at2"/>
<dbReference type="PANTHER" id="PTHR30246:SF1">
    <property type="entry name" value="2-DEHYDRO-3-DEOXY-6-PHOSPHOGALACTONATE ALDOLASE-RELATED"/>
    <property type="match status" value="1"/>
</dbReference>
<dbReference type="Pfam" id="PF01081">
    <property type="entry name" value="Aldolase"/>
    <property type="match status" value="1"/>
</dbReference>
<dbReference type="AlphaFoldDB" id="A0A2V3DSU9"/>
<keyword evidence="4" id="KW-0456">Lyase</keyword>
<evidence type="ECO:0000256" key="3">
    <source>
        <dbReference type="ARBA" id="ARBA00011233"/>
    </source>
</evidence>
<protein>
    <submittedName>
        <fullName evidence="6">2-dehydro-3-deoxyphosphogluconate aldolase</fullName>
    </submittedName>
</protein>
<evidence type="ECO:0000256" key="1">
    <source>
        <dbReference type="ARBA" id="ARBA00004761"/>
    </source>
</evidence>
<comment type="similarity">
    <text evidence="2">Belongs to the KHG/KDPG aldolase family.</text>
</comment>
<dbReference type="Proteomes" id="UP000246303">
    <property type="component" value="Unassembled WGS sequence"/>
</dbReference>
<evidence type="ECO:0000313" key="7">
    <source>
        <dbReference type="Proteomes" id="UP000246303"/>
    </source>
</evidence>
<organism evidence="6 7">
    <name type="scientific">Arthrobacter psychrochitiniphilus</name>
    <dbReference type="NCBI Taxonomy" id="291045"/>
    <lineage>
        <taxon>Bacteria</taxon>
        <taxon>Bacillati</taxon>
        <taxon>Actinomycetota</taxon>
        <taxon>Actinomycetes</taxon>
        <taxon>Micrococcales</taxon>
        <taxon>Micrococcaceae</taxon>
        <taxon>Arthrobacter</taxon>
    </lineage>
</organism>
<evidence type="ECO:0000256" key="5">
    <source>
        <dbReference type="ARBA" id="ARBA00023277"/>
    </source>
</evidence>
<dbReference type="PANTHER" id="PTHR30246">
    <property type="entry name" value="2-KETO-3-DEOXY-6-PHOSPHOGLUCONATE ALDOLASE"/>
    <property type="match status" value="1"/>
</dbReference>
<dbReference type="GO" id="GO:0016829">
    <property type="term" value="F:lyase activity"/>
    <property type="evidence" value="ECO:0007669"/>
    <property type="project" value="UniProtKB-KW"/>
</dbReference>
<comment type="subunit">
    <text evidence="3">Homotrimer.</text>
</comment>
<proteinExistence type="inferred from homology"/>
<name>A0A2V3DSU9_9MICC</name>
<dbReference type="EMBL" id="QHLZ01000003">
    <property type="protein sequence ID" value="PXA66325.1"/>
    <property type="molecule type" value="Genomic_DNA"/>
</dbReference>
<dbReference type="NCBIfam" id="TIGR01182">
    <property type="entry name" value="eda"/>
    <property type="match status" value="1"/>
</dbReference>
<sequence length="216" mass="22535">MSNQFFDQMFASTPVMAILRGLGTQRTLEVATMAWNLGVTSVEIPIQTTEDLKALKALALAAEDRGLVVGAGTVLNRTHVEQAKDAGAAFTVSPGVNVDVIQACADAGLAHLPGVATPSEIQAAMSQGLEWVKAFPASVLGVDWLKAMGGPFPGIKIVSTGGMDAHNARSFLLAGARVIAVGSALEDPQQLGQLAELMRERADMPETLSTDSNNGH</sequence>
<dbReference type="CDD" id="cd00452">
    <property type="entry name" value="KDPG_aldolase"/>
    <property type="match status" value="1"/>
</dbReference>
<reference evidence="6 7" key="1">
    <citation type="submission" date="2018-05" db="EMBL/GenBank/DDBJ databases">
        <title>Genetic diversity of glacier-inhabiting Cryobacterium bacteria in China and description of Cryobacterium mengkeensis sp. nov. and Arthrobacter glacialis sp. nov.</title>
        <authorList>
            <person name="Liu Q."/>
            <person name="Xin Y.-H."/>
        </authorList>
    </citation>
    <scope>NUCLEOTIDE SEQUENCE [LARGE SCALE GENOMIC DNA]</scope>
    <source>
        <strain evidence="6 7">GP3</strain>
    </source>
</reference>
<evidence type="ECO:0000256" key="2">
    <source>
        <dbReference type="ARBA" id="ARBA00006906"/>
    </source>
</evidence>
<comment type="caution">
    <text evidence="6">The sequence shown here is derived from an EMBL/GenBank/DDBJ whole genome shotgun (WGS) entry which is preliminary data.</text>
</comment>
<evidence type="ECO:0000256" key="4">
    <source>
        <dbReference type="ARBA" id="ARBA00023239"/>
    </source>
</evidence>
<dbReference type="Gene3D" id="3.20.20.70">
    <property type="entry name" value="Aldolase class I"/>
    <property type="match status" value="1"/>
</dbReference>
<dbReference type="RefSeq" id="WP_110105518.1">
    <property type="nucleotide sequence ID" value="NZ_JACBZZ010000001.1"/>
</dbReference>